<comment type="caution">
    <text evidence="3">The sequence shown here is derived from an EMBL/GenBank/DDBJ whole genome shotgun (WGS) entry which is preliminary data.</text>
</comment>
<dbReference type="Pfam" id="PF02120">
    <property type="entry name" value="Flg_hook"/>
    <property type="match status" value="1"/>
</dbReference>
<dbReference type="Proteomes" id="UP000721236">
    <property type="component" value="Unassembled WGS sequence"/>
</dbReference>
<dbReference type="EMBL" id="CAJZAH010000001">
    <property type="protein sequence ID" value="CAG9168597.1"/>
    <property type="molecule type" value="Genomic_DNA"/>
</dbReference>
<feature type="compositionally biased region" description="Gly residues" evidence="1">
    <location>
        <begin position="174"/>
        <end position="183"/>
    </location>
</feature>
<evidence type="ECO:0000256" key="1">
    <source>
        <dbReference type="SAM" id="MobiDB-lite"/>
    </source>
</evidence>
<feature type="region of interest" description="Disordered" evidence="1">
    <location>
        <begin position="293"/>
        <end position="314"/>
    </location>
</feature>
<evidence type="ECO:0000259" key="2">
    <source>
        <dbReference type="Pfam" id="PF02120"/>
    </source>
</evidence>
<feature type="region of interest" description="Disordered" evidence="1">
    <location>
        <begin position="1"/>
        <end position="20"/>
    </location>
</feature>
<evidence type="ECO:0000313" key="3">
    <source>
        <dbReference type="EMBL" id="CAG9168597.1"/>
    </source>
</evidence>
<feature type="compositionally biased region" description="Low complexity" evidence="1">
    <location>
        <begin position="184"/>
        <end position="210"/>
    </location>
</feature>
<keyword evidence="4" id="KW-1185">Reference proteome</keyword>
<name>A0ABM8WMI7_9BURK</name>
<dbReference type="InterPro" id="IPR021136">
    <property type="entry name" value="Flagellar_hook_control-like_C"/>
</dbReference>
<evidence type="ECO:0000313" key="4">
    <source>
        <dbReference type="Proteomes" id="UP000721236"/>
    </source>
</evidence>
<feature type="compositionally biased region" description="Basic and acidic residues" evidence="1">
    <location>
        <begin position="224"/>
        <end position="237"/>
    </location>
</feature>
<sequence>MAGIPVTPDPSTLMRGGEALNRSAPPVSRLAALLPVLPTADGGVAPGDNTLIRAGVGTAATERGGGSGAAHGQTTSTRETLSFAARAILHVLDGEGMAAPPGAPVLRSAPSGTPAQLATALRQALPQLLQQSGLFYESHLADWVQGARPLAEVRGEPQARLASPPAPHAPAPGQAGGPMGGQPHGAPGAPAAPVLLLPAPSGSSPSATLPMLPGPAAGEPGQAKAEEGAARPGERPAADTPVAKKGARQLDPLPARSPTELLARQTANAAVAYESVAQGAHARRAEVVFDVTPPSSSGGEAPAGNARTEAPAANPIHPATEGLVRQQLELLATQQFRWSGEAWPDVPMEWEVSRRQGDTGGAADEQPWSTKLVIDLPRLGRVEARLTLNGTGLEATVSTVRGETASRLNDSRSAFSGNLSANGLVLMRLTVSPGLPDDKRGRP</sequence>
<organism evidence="3 4">
    <name type="scientific">Cupriavidus respiraculi</name>
    <dbReference type="NCBI Taxonomy" id="195930"/>
    <lineage>
        <taxon>Bacteria</taxon>
        <taxon>Pseudomonadati</taxon>
        <taxon>Pseudomonadota</taxon>
        <taxon>Betaproteobacteria</taxon>
        <taxon>Burkholderiales</taxon>
        <taxon>Burkholderiaceae</taxon>
        <taxon>Cupriavidus</taxon>
    </lineage>
</organism>
<feature type="domain" description="Flagellar hook-length control protein-like C-terminal" evidence="2">
    <location>
        <begin position="363"/>
        <end position="436"/>
    </location>
</feature>
<protein>
    <recommendedName>
        <fullName evidence="2">Flagellar hook-length control protein-like C-terminal domain-containing protein</fullName>
    </recommendedName>
</protein>
<dbReference type="RefSeq" id="WP_224040239.1">
    <property type="nucleotide sequence ID" value="NZ_CAJZAH010000001.1"/>
</dbReference>
<feature type="region of interest" description="Disordered" evidence="1">
    <location>
        <begin position="155"/>
        <end position="256"/>
    </location>
</feature>
<accession>A0ABM8WMI7</accession>
<reference evidence="3 4" key="1">
    <citation type="submission" date="2021-08" db="EMBL/GenBank/DDBJ databases">
        <authorList>
            <person name="Peeters C."/>
        </authorList>
    </citation>
    <scope>NUCLEOTIDE SEQUENCE [LARGE SCALE GENOMIC DNA]</scope>
    <source>
        <strain evidence="3 4">LMG 21510</strain>
    </source>
</reference>
<gene>
    <name evidence="3" type="ORF">LMG21510_01150</name>
</gene>
<proteinExistence type="predicted"/>